<dbReference type="RefSeq" id="WP_404675423.1">
    <property type="nucleotide sequence ID" value="NZ_JBJDOT010000013.1"/>
</dbReference>
<evidence type="ECO:0000313" key="1">
    <source>
        <dbReference type="EMBL" id="MFK3864379.1"/>
    </source>
</evidence>
<dbReference type="Proteomes" id="UP001620262">
    <property type="component" value="Unassembled WGS sequence"/>
</dbReference>
<organism evidence="1 2">
    <name type="scientific">Pseudoalteromonas rhizosphaerae</name>
    <dbReference type="NCBI Taxonomy" id="2518973"/>
    <lineage>
        <taxon>Bacteria</taxon>
        <taxon>Pseudomonadati</taxon>
        <taxon>Pseudomonadota</taxon>
        <taxon>Gammaproteobacteria</taxon>
        <taxon>Alteromonadales</taxon>
        <taxon>Pseudoalteromonadaceae</taxon>
        <taxon>Pseudoalteromonas</taxon>
    </lineage>
</organism>
<protein>
    <submittedName>
        <fullName evidence="1">Uncharacterized protein</fullName>
    </submittedName>
</protein>
<reference evidence="1 2" key="1">
    <citation type="submission" date="2024-11" db="EMBL/GenBank/DDBJ databases">
        <title>The Natural Products Discovery Center: Release of the First 8490 Sequenced Strains for Exploring Actinobacteria Biosynthetic Diversity.</title>
        <authorList>
            <person name="Kalkreuter E."/>
            <person name="Kautsar S.A."/>
            <person name="Yang D."/>
            <person name="Bader C.D."/>
            <person name="Teijaro C.N."/>
            <person name="Fluegel L."/>
            <person name="Davis C.M."/>
            <person name="Simpson J.R."/>
            <person name="Lauterbach L."/>
            <person name="Steele A.D."/>
            <person name="Gui C."/>
            <person name="Meng S."/>
            <person name="Li G."/>
            <person name="Viehrig K."/>
            <person name="Ye F."/>
            <person name="Su P."/>
            <person name="Kiefer A.F."/>
            <person name="Nichols A."/>
            <person name="Cepeda A.J."/>
            <person name="Yan W."/>
            <person name="Fan B."/>
            <person name="Jiang Y."/>
            <person name="Adhikari A."/>
            <person name="Zheng C.-J."/>
            <person name="Schuster L."/>
            <person name="Cowan T.M."/>
            <person name="Smanski M.J."/>
            <person name="Chevrette M.G."/>
            <person name="De Carvalho L.P.S."/>
            <person name="Shen B."/>
        </authorList>
    </citation>
    <scope>NUCLEOTIDE SEQUENCE [LARGE SCALE GENOMIC DNA]</scope>
    <source>
        <strain evidence="1 2">NPDC078403</strain>
    </source>
</reference>
<comment type="caution">
    <text evidence="1">The sequence shown here is derived from an EMBL/GenBank/DDBJ whole genome shotgun (WGS) entry which is preliminary data.</text>
</comment>
<dbReference type="EMBL" id="JBJDOT010000013">
    <property type="protein sequence ID" value="MFK3864379.1"/>
    <property type="molecule type" value="Genomic_DNA"/>
</dbReference>
<keyword evidence="2" id="KW-1185">Reference proteome</keyword>
<accession>A0ABW8KZR7</accession>
<evidence type="ECO:0000313" key="2">
    <source>
        <dbReference type="Proteomes" id="UP001620262"/>
    </source>
</evidence>
<proteinExistence type="predicted"/>
<name>A0ABW8KZR7_9GAMM</name>
<gene>
    <name evidence="1" type="ORF">ACI2JU_10885</name>
</gene>
<sequence length="303" mass="33860">MKQLLNKGIATLKSVSDKFTDELNKGYVLAKEKVNGLPIFISLEHCGKVSPISFDEKHYFVIPFELSEYKFALHTMRCLPNGVPEVNNLPKRRIFHFPNEHAEAGLRLYMLNSTNEIMLQQAAERTNTLQSLANDIDALDRKLTYGMLLVGGLAAIANPAIGAAIAAKAVLPSFTGLFNKYGIRASGDKLSQYQLEKAVKEAQNSIIQEFEASNTVQVINPILQELALTLRTTEAEHDPLTSFNLADGSIPELANDTWRELTEAAICHVYKEVYDDSSLHKQAHLDAKDLRWLKLMFDVNEAK</sequence>